<dbReference type="AlphaFoldDB" id="A0A951IWP0"/>
<gene>
    <name evidence="1" type="ORF">EGN73_04135</name>
</gene>
<sequence>MTEKLYKAAISVGVLVLLVYLSVEIHPLSEYKLAKAGRTFDAAAFSQEYWDEIVLPGLGQAVPLDSLIQWLETDKEKTFDQYGSALSIGNIRYFLVKGTGLVEELNQDYLKLKPDNRKLTIAFEFIYGNAARDAFDVIDLNDFDSTSELNSVSEHLNSIIKNNIISSFSKSVKLGDHVGYIGVIELNRQHLMLQDLEIIPLQLSLRPDFQQ</sequence>
<dbReference type="InterPro" id="IPR014582">
    <property type="entry name" value="UCP033535_lipo"/>
</dbReference>
<evidence type="ECO:0000313" key="1">
    <source>
        <dbReference type="EMBL" id="MBW3466998.1"/>
    </source>
</evidence>
<proteinExistence type="predicted"/>
<name>A0A951IWP0_9BACT</name>
<accession>A0A951IWP0</accession>
<protein>
    <submittedName>
        <fullName evidence="1">DUF2291 family protein</fullName>
    </submittedName>
</protein>
<dbReference type="Proteomes" id="UP000727490">
    <property type="component" value="Unassembled WGS sequence"/>
</dbReference>
<comment type="caution">
    <text evidence="1">The sequence shown here is derived from an EMBL/GenBank/DDBJ whole genome shotgun (WGS) entry which is preliminary data.</text>
</comment>
<dbReference type="EMBL" id="RPHB01000002">
    <property type="protein sequence ID" value="MBW3466998.1"/>
    <property type="molecule type" value="Genomic_DNA"/>
</dbReference>
<dbReference type="RefSeq" id="WP_219287208.1">
    <property type="nucleotide sequence ID" value="NZ_RPHB01000002.1"/>
</dbReference>
<reference evidence="1 2" key="1">
    <citation type="journal article" date="2020" name="Syst. Appl. Microbiol.">
        <title>Arthrospiribacter ruber gen. nov., sp. nov., a novel bacterium isolated from Arthrospira cultures.</title>
        <authorList>
            <person name="Waleron M."/>
            <person name="Misztak A."/>
            <person name="Waleron M.M."/>
            <person name="Furmaniak M."/>
            <person name="Mrozik A."/>
            <person name="Waleron K."/>
        </authorList>
    </citation>
    <scope>NUCLEOTIDE SEQUENCE [LARGE SCALE GENOMIC DNA]</scope>
    <source>
        <strain evidence="1 2">DPMB0001</strain>
    </source>
</reference>
<organism evidence="1 2">
    <name type="scientific">Arthrospiribacter ruber</name>
    <dbReference type="NCBI Taxonomy" id="2487934"/>
    <lineage>
        <taxon>Bacteria</taxon>
        <taxon>Pseudomonadati</taxon>
        <taxon>Bacteroidota</taxon>
        <taxon>Cytophagia</taxon>
        <taxon>Cytophagales</taxon>
        <taxon>Cyclobacteriaceae</taxon>
        <taxon>Arthrospiribacter</taxon>
    </lineage>
</organism>
<keyword evidence="2" id="KW-1185">Reference proteome</keyword>
<dbReference type="Pfam" id="PF10054">
    <property type="entry name" value="DUF2291"/>
    <property type="match status" value="1"/>
</dbReference>
<evidence type="ECO:0000313" key="2">
    <source>
        <dbReference type="Proteomes" id="UP000727490"/>
    </source>
</evidence>